<evidence type="ECO:0000256" key="1">
    <source>
        <dbReference type="ARBA" id="ARBA00004141"/>
    </source>
</evidence>
<feature type="transmembrane region" description="Helical" evidence="5">
    <location>
        <begin position="225"/>
        <end position="243"/>
    </location>
</feature>
<dbReference type="InterPro" id="IPR049452">
    <property type="entry name" value="Anoctamin_TM"/>
</dbReference>
<accession>A0A2P4WX18</accession>
<keyword evidence="8" id="KW-1185">Reference proteome</keyword>
<dbReference type="Pfam" id="PF04547">
    <property type="entry name" value="Anoctamin"/>
    <property type="match status" value="1"/>
</dbReference>
<name>A0A2P4WX18_9STRA</name>
<organism evidence="7 8">
    <name type="scientific">Phytophthora palmivora</name>
    <dbReference type="NCBI Taxonomy" id="4796"/>
    <lineage>
        <taxon>Eukaryota</taxon>
        <taxon>Sar</taxon>
        <taxon>Stramenopiles</taxon>
        <taxon>Oomycota</taxon>
        <taxon>Peronosporomycetes</taxon>
        <taxon>Peronosporales</taxon>
        <taxon>Peronosporaceae</taxon>
        <taxon>Phytophthora</taxon>
    </lineage>
</organism>
<keyword evidence="2 5" id="KW-0812">Transmembrane</keyword>
<evidence type="ECO:0000259" key="6">
    <source>
        <dbReference type="Pfam" id="PF04547"/>
    </source>
</evidence>
<feature type="transmembrane region" description="Helical" evidence="5">
    <location>
        <begin position="37"/>
        <end position="59"/>
    </location>
</feature>
<evidence type="ECO:0000256" key="4">
    <source>
        <dbReference type="ARBA" id="ARBA00023136"/>
    </source>
</evidence>
<dbReference type="PANTHER" id="PTHR12308:SF73">
    <property type="entry name" value="ANOCTAMIN"/>
    <property type="match status" value="1"/>
</dbReference>
<comment type="caution">
    <text evidence="7">The sequence shown here is derived from an EMBL/GenBank/DDBJ whole genome shotgun (WGS) entry which is preliminary data.</text>
</comment>
<dbReference type="Proteomes" id="UP000237271">
    <property type="component" value="Unassembled WGS sequence"/>
</dbReference>
<evidence type="ECO:0000313" key="8">
    <source>
        <dbReference type="Proteomes" id="UP000237271"/>
    </source>
</evidence>
<feature type="transmembrane region" description="Helical" evidence="5">
    <location>
        <begin position="172"/>
        <end position="195"/>
    </location>
</feature>
<dbReference type="OrthoDB" id="296386at2759"/>
<protein>
    <submittedName>
        <fullName evidence="7">Transmembrane protein</fullName>
    </submittedName>
</protein>
<dbReference type="InterPro" id="IPR007632">
    <property type="entry name" value="Anoctamin"/>
</dbReference>
<comment type="subcellular location">
    <subcellularLocation>
        <location evidence="1">Membrane</location>
        <topology evidence="1">Multi-pass membrane protein</topology>
    </subcellularLocation>
</comment>
<dbReference type="EMBL" id="NCKW01020477">
    <property type="protein sequence ID" value="POM57848.1"/>
    <property type="molecule type" value="Genomic_DNA"/>
</dbReference>
<dbReference type="PANTHER" id="PTHR12308">
    <property type="entry name" value="ANOCTAMIN"/>
    <property type="match status" value="1"/>
</dbReference>
<gene>
    <name evidence="7" type="ORF">PHPALM_37586</name>
</gene>
<keyword evidence="3 5" id="KW-1133">Transmembrane helix</keyword>
<feature type="transmembrane region" description="Helical" evidence="5">
    <location>
        <begin position="281"/>
        <end position="299"/>
    </location>
</feature>
<dbReference type="GO" id="GO:0016020">
    <property type="term" value="C:membrane"/>
    <property type="evidence" value="ECO:0007669"/>
    <property type="project" value="UniProtKB-SubCell"/>
</dbReference>
<reference evidence="7 8" key="1">
    <citation type="journal article" date="2017" name="Genome Biol. Evol.">
        <title>Phytophthora megakarya and P. palmivora, closely related causal agents of cacao black pod rot, underwent increases in genome sizes and gene numbers by different mechanisms.</title>
        <authorList>
            <person name="Ali S.S."/>
            <person name="Shao J."/>
            <person name="Lary D.J."/>
            <person name="Kronmiller B."/>
            <person name="Shen D."/>
            <person name="Strem M.D."/>
            <person name="Amoako-Attah I."/>
            <person name="Akrofi A.Y."/>
            <person name="Begoude B.A."/>
            <person name="Ten Hoopen G.M."/>
            <person name="Coulibaly K."/>
            <person name="Kebe B.I."/>
            <person name="Melnick R.L."/>
            <person name="Guiltinan M.J."/>
            <person name="Tyler B.M."/>
            <person name="Meinhardt L.W."/>
            <person name="Bailey B.A."/>
        </authorList>
    </citation>
    <scope>NUCLEOTIDE SEQUENCE [LARGE SCALE GENOMIC DNA]</scope>
    <source>
        <strain evidence="8">sbr112.9</strain>
    </source>
</reference>
<feature type="transmembrane region" description="Helical" evidence="5">
    <location>
        <begin position="7"/>
        <end position="31"/>
    </location>
</feature>
<feature type="domain" description="Anoctamin transmembrane" evidence="6">
    <location>
        <begin position="2"/>
        <end position="315"/>
    </location>
</feature>
<dbReference type="AlphaFoldDB" id="A0A2P4WX18"/>
<evidence type="ECO:0000313" key="7">
    <source>
        <dbReference type="EMBL" id="POM57848.1"/>
    </source>
</evidence>
<evidence type="ECO:0000256" key="5">
    <source>
        <dbReference type="SAM" id="Phobius"/>
    </source>
</evidence>
<keyword evidence="4 5" id="KW-0472">Membrane</keyword>
<evidence type="ECO:0000256" key="3">
    <source>
        <dbReference type="ARBA" id="ARBA00022989"/>
    </source>
</evidence>
<dbReference type="GO" id="GO:0005254">
    <property type="term" value="F:chloride channel activity"/>
    <property type="evidence" value="ECO:0007669"/>
    <property type="project" value="TreeGrafter"/>
</dbReference>
<sequence>MVNRLFAINWISFFLWFMLISFVIIPFGGVIDMSTAFVTPLLITQALNLLIDTSLPIIFRRETLRASKLAKKIMKANPAETLLALSEYHSSFENLLSQSPSSRSLAFETKIELQMMTPIRIPYLEEALEVSIPTLEGFENQNYFMTADDVLEESQLPLYNAFPDYLRMVIQYGYVVMFSVVWPFCAMAAFANNVIHIQNSFYKLVLLRRRPVPRKANSIGQWEKMLFITLFLAIFVVVGLICVSTGELEYFISECTALERFNGKDFSMGPEFSCLSISSRFIVALVLEHVAFLIVYMLMDFISDTPASVRTSFERKKELIRRAICGQAAPTTPKSGSSGIQIHHGAKSFETA</sequence>
<proteinExistence type="predicted"/>
<evidence type="ECO:0000256" key="2">
    <source>
        <dbReference type="ARBA" id="ARBA00022692"/>
    </source>
</evidence>